<protein>
    <submittedName>
        <fullName evidence="3">FluMu_N domain-containing protein</fullName>
    </submittedName>
</protein>
<evidence type="ECO:0000256" key="1">
    <source>
        <dbReference type="SAM" id="MobiDB-lite"/>
    </source>
</evidence>
<dbReference type="Proteomes" id="UP000095280">
    <property type="component" value="Unplaced"/>
</dbReference>
<organism evidence="2 3">
    <name type="scientific">Macrostomum lignano</name>
    <dbReference type="NCBI Taxonomy" id="282301"/>
    <lineage>
        <taxon>Eukaryota</taxon>
        <taxon>Metazoa</taxon>
        <taxon>Spiralia</taxon>
        <taxon>Lophotrochozoa</taxon>
        <taxon>Platyhelminthes</taxon>
        <taxon>Rhabditophora</taxon>
        <taxon>Macrostomorpha</taxon>
        <taxon>Macrostomida</taxon>
        <taxon>Macrostomidae</taxon>
        <taxon>Macrostomum</taxon>
    </lineage>
</organism>
<feature type="compositionally biased region" description="Basic and acidic residues" evidence="1">
    <location>
        <begin position="125"/>
        <end position="137"/>
    </location>
</feature>
<feature type="region of interest" description="Disordered" evidence="1">
    <location>
        <begin position="67"/>
        <end position="144"/>
    </location>
</feature>
<dbReference type="AlphaFoldDB" id="A0A1I8HCS6"/>
<evidence type="ECO:0000313" key="3">
    <source>
        <dbReference type="WBParaSite" id="maker-uti_cns_0005375-snap-gene-0.6-mRNA-1"/>
    </source>
</evidence>
<dbReference type="WBParaSite" id="maker-uti_cns_0005375-snap-gene-0.6-mRNA-1">
    <property type="protein sequence ID" value="maker-uti_cns_0005375-snap-gene-0.6-mRNA-1"/>
    <property type="gene ID" value="maker-uti_cns_0005375-snap-gene-0.6"/>
</dbReference>
<reference evidence="3" key="1">
    <citation type="submission" date="2016-11" db="UniProtKB">
        <authorList>
            <consortium name="WormBaseParasite"/>
        </authorList>
    </citation>
    <scope>IDENTIFICATION</scope>
</reference>
<evidence type="ECO:0000313" key="2">
    <source>
        <dbReference type="Proteomes" id="UP000095280"/>
    </source>
</evidence>
<keyword evidence="2" id="KW-1185">Reference proteome</keyword>
<accession>A0A1I8HCS6</accession>
<name>A0A1I8HCS6_9PLAT</name>
<proteinExistence type="predicted"/>
<sequence>MSSEQVATVLRQSGEHVRLVVARALQDPADSVAGLEGHPLCQLVPTVELDDHLEQLLAALHPDAEADTDAETLHAGATSEDEAGATAENGQTDADAISDAKVDQPAAAEQVTPKTANNGPTDAVEEPKSSANRIKDDYDNDEEEEVEHFRVELQRGFEGGLGITIAGYVGETALGK</sequence>